<dbReference type="EMBL" id="LFIW01001383">
    <property type="protein sequence ID" value="KZL82424.1"/>
    <property type="molecule type" value="Genomic_DNA"/>
</dbReference>
<feature type="compositionally biased region" description="Polar residues" evidence="1">
    <location>
        <begin position="27"/>
        <end position="37"/>
    </location>
</feature>
<proteinExistence type="predicted"/>
<feature type="compositionally biased region" description="Basic and acidic residues" evidence="1">
    <location>
        <begin position="38"/>
        <end position="57"/>
    </location>
</feature>
<gene>
    <name evidence="2" type="ORF">CI238_03206</name>
</gene>
<comment type="caution">
    <text evidence="2">The sequence shown here is derived from an EMBL/GenBank/DDBJ whole genome shotgun (WGS) entry which is preliminary data.</text>
</comment>
<feature type="compositionally biased region" description="Polar residues" evidence="1">
    <location>
        <begin position="76"/>
        <end position="88"/>
    </location>
</feature>
<evidence type="ECO:0000313" key="2">
    <source>
        <dbReference type="EMBL" id="KZL82424.1"/>
    </source>
</evidence>
<sequence>HGQDRRPSETGTGQHATRHGTTRQHVVKTTQHSTAQRNFHDGYRMDMVGERLGRADASDSATKQGQAKHKAWQPFPFSSNRAASQNRPSLPAQPWQSADKLLVASLGFARCKARLCPHPTCHPLTRPLACSSTRPPPPPPPPPPPSSSPPPPPGISLHHHRIRNLTRDTRLKSTLLHVPPTLLTYLRPPVAPHPASITGHVPFYVRNSPRKTQVILDRSQFLSFLDRTLDSHQRMTAVFAFTLNSTGIHITLIFQTLGH</sequence>
<dbReference type="AlphaFoldDB" id="A0A167CCU3"/>
<feature type="region of interest" description="Disordered" evidence="1">
    <location>
        <begin position="129"/>
        <end position="157"/>
    </location>
</feature>
<protein>
    <submittedName>
        <fullName evidence="2">Uncharacterized protein</fullName>
    </submittedName>
</protein>
<accession>A0A167CCU3</accession>
<feature type="compositionally biased region" description="Pro residues" evidence="1">
    <location>
        <begin position="134"/>
        <end position="154"/>
    </location>
</feature>
<evidence type="ECO:0000256" key="1">
    <source>
        <dbReference type="SAM" id="MobiDB-lite"/>
    </source>
</evidence>
<dbReference type="Proteomes" id="UP000076584">
    <property type="component" value="Unassembled WGS sequence"/>
</dbReference>
<feature type="region of interest" description="Disordered" evidence="1">
    <location>
        <begin position="1"/>
        <end position="93"/>
    </location>
</feature>
<organism evidence="2 3">
    <name type="scientific">Colletotrichum incanum</name>
    <name type="common">Soybean anthracnose fungus</name>
    <dbReference type="NCBI Taxonomy" id="1573173"/>
    <lineage>
        <taxon>Eukaryota</taxon>
        <taxon>Fungi</taxon>
        <taxon>Dikarya</taxon>
        <taxon>Ascomycota</taxon>
        <taxon>Pezizomycotina</taxon>
        <taxon>Sordariomycetes</taxon>
        <taxon>Hypocreomycetidae</taxon>
        <taxon>Glomerellales</taxon>
        <taxon>Glomerellaceae</taxon>
        <taxon>Colletotrichum</taxon>
        <taxon>Colletotrichum spaethianum species complex</taxon>
    </lineage>
</organism>
<name>A0A167CCU3_COLIC</name>
<feature type="non-terminal residue" evidence="2">
    <location>
        <position position="1"/>
    </location>
</feature>
<keyword evidence="3" id="KW-1185">Reference proteome</keyword>
<reference evidence="2 3" key="1">
    <citation type="submission" date="2015-06" db="EMBL/GenBank/DDBJ databases">
        <title>Survival trade-offs in plant roots during colonization by closely related pathogenic and mutualistic fungi.</title>
        <authorList>
            <person name="Hacquard S."/>
            <person name="Kracher B."/>
            <person name="Hiruma K."/>
            <person name="Weinman A."/>
            <person name="Muench P."/>
            <person name="Garrido Oter R."/>
            <person name="Ver Loren van Themaat E."/>
            <person name="Dallerey J.-F."/>
            <person name="Damm U."/>
            <person name="Henrissat B."/>
            <person name="Lespinet O."/>
            <person name="Thon M."/>
            <person name="Kemen E."/>
            <person name="McHardy A.C."/>
            <person name="Schulze-Lefert P."/>
            <person name="O'Connell R.J."/>
        </authorList>
    </citation>
    <scope>NUCLEOTIDE SEQUENCE [LARGE SCALE GENOMIC DNA]</scope>
    <source>
        <strain evidence="2 3">MAFF 238704</strain>
    </source>
</reference>
<evidence type="ECO:0000313" key="3">
    <source>
        <dbReference type="Proteomes" id="UP000076584"/>
    </source>
</evidence>
<feature type="compositionally biased region" description="Basic residues" evidence="1">
    <location>
        <begin position="16"/>
        <end position="26"/>
    </location>
</feature>